<evidence type="ECO:0000313" key="5">
    <source>
        <dbReference type="Proteomes" id="UP000515150"/>
    </source>
</evidence>
<dbReference type="AlphaFoldDB" id="A0A6P7NP94"/>
<dbReference type="PROSITE" id="PS51720">
    <property type="entry name" value="G_AIG1"/>
    <property type="match status" value="1"/>
</dbReference>
<dbReference type="Gene3D" id="3.40.50.300">
    <property type="entry name" value="P-loop containing nucleotide triphosphate hydrolases"/>
    <property type="match status" value="3"/>
</dbReference>
<dbReference type="PANTHER" id="PTHR10903">
    <property type="entry name" value="GTPASE, IMAP FAMILY MEMBER-RELATED"/>
    <property type="match status" value="1"/>
</dbReference>
<dbReference type="InterPro" id="IPR045058">
    <property type="entry name" value="GIMA/IAN/Toc"/>
</dbReference>
<accession>A0A6P7NP94</accession>
<evidence type="ECO:0000313" key="6">
    <source>
        <dbReference type="RefSeq" id="XP_029019359.1"/>
    </source>
</evidence>
<dbReference type="OrthoDB" id="8954335at2759"/>
<evidence type="ECO:0000259" key="4">
    <source>
        <dbReference type="PROSITE" id="PS51720"/>
    </source>
</evidence>
<evidence type="ECO:0000256" key="2">
    <source>
        <dbReference type="ARBA" id="ARBA00022741"/>
    </source>
</evidence>
<organism evidence="5 6">
    <name type="scientific">Betta splendens</name>
    <name type="common">Siamese fighting fish</name>
    <dbReference type="NCBI Taxonomy" id="158456"/>
    <lineage>
        <taxon>Eukaryota</taxon>
        <taxon>Metazoa</taxon>
        <taxon>Chordata</taxon>
        <taxon>Craniata</taxon>
        <taxon>Vertebrata</taxon>
        <taxon>Euteleostomi</taxon>
        <taxon>Actinopterygii</taxon>
        <taxon>Neopterygii</taxon>
        <taxon>Teleostei</taxon>
        <taxon>Neoteleostei</taxon>
        <taxon>Acanthomorphata</taxon>
        <taxon>Anabantaria</taxon>
        <taxon>Anabantiformes</taxon>
        <taxon>Anabantoidei</taxon>
        <taxon>Osphronemidae</taxon>
        <taxon>Betta</taxon>
    </lineage>
</organism>
<dbReference type="GO" id="GO:0005525">
    <property type="term" value="F:GTP binding"/>
    <property type="evidence" value="ECO:0007669"/>
    <property type="project" value="UniProtKB-KW"/>
</dbReference>
<name>A0A6P7NP94_BETSP</name>
<proteinExistence type="inferred from homology"/>
<evidence type="ECO:0000256" key="1">
    <source>
        <dbReference type="ARBA" id="ARBA00008535"/>
    </source>
</evidence>
<dbReference type="PANTHER" id="PTHR10903:SF188">
    <property type="entry name" value="GTPASE IMAP FAMILY MEMBER 2-LIKE-RELATED"/>
    <property type="match status" value="1"/>
</dbReference>
<dbReference type="Proteomes" id="UP000515150">
    <property type="component" value="Chromosome 9"/>
</dbReference>
<dbReference type="KEGG" id="bspl:114862821"/>
<keyword evidence="3" id="KW-0342">GTP-binding</keyword>
<reference evidence="6" key="1">
    <citation type="submission" date="2025-08" db="UniProtKB">
        <authorList>
            <consortium name="RefSeq"/>
        </authorList>
    </citation>
    <scope>IDENTIFICATION</scope>
</reference>
<dbReference type="GeneID" id="114862821"/>
<sequence length="631" mass="71028">MATASQNVNPLTRSSSYEMLPPHMSELKVVVLGNRWSEQNEVGNFLLGKNTTIAAPDRCLMIREGLGDKHITIIHTPDLLFPKMDNVKEFIQQCDKLTHPGPHVFLLVLHPKDFTEDHKRKLCRILENFSDQSFDHSLVLITTSKMMTPPALNDMIRKCRYRHLNWRNLDRLELLKCLGQVVEENIGQHVKLSVDTEDPASTIISYVQSSTLHITETAKAAGLRAGEQIPQHRSKPVSAFRIVLIGGSEKTIFAKFLWSQSSPKALVTYGEWKGQQLTVVKTGDLISQSVEAVRREMKVCVRFCSPGPNVLLLFVNPSDFTEEKRKTLEFILSLFGGNAFKYSMVVFTHEGENETVKKLIKDCKQRQHRISHYKKVRIETDEELMQKMSKMVRDNRGGCLRLNKEDDASTALNLVVFGRKGAGKTSAAEAIVGQTGLHAVSSSSQCVKHQGEVCGRWVSLVELPALSAEPEETVMEESFRCVSLCDPEGVHAFILVLPVAPLTDEDEAELQTIQNTFGSRVNDFTMILFTVESDPGNPAVAEFINKNREIQDLCQLCGERSVVLNIRDKQTIPDLIKALEEMIDDRSSSFTKDIFTRALMEKITNDSMVRRRFSVLSFNMRQNSDSGSEAE</sequence>
<dbReference type="InterPro" id="IPR027417">
    <property type="entry name" value="P-loop_NTPase"/>
</dbReference>
<keyword evidence="5" id="KW-1185">Reference proteome</keyword>
<evidence type="ECO:0000256" key="3">
    <source>
        <dbReference type="ARBA" id="ARBA00023134"/>
    </source>
</evidence>
<gene>
    <name evidence="6" type="primary">LOC114862821</name>
</gene>
<feature type="domain" description="AIG1-type G" evidence="4">
    <location>
        <begin position="409"/>
        <end position="604"/>
    </location>
</feature>
<keyword evidence="2" id="KW-0547">Nucleotide-binding</keyword>
<protein>
    <submittedName>
        <fullName evidence="6">GTPase IMAP family member 8-like</fullName>
    </submittedName>
</protein>
<dbReference type="RefSeq" id="XP_029019359.1">
    <property type="nucleotide sequence ID" value="XM_029163526.3"/>
</dbReference>
<dbReference type="SUPFAM" id="SSF52540">
    <property type="entry name" value="P-loop containing nucleoside triphosphate hydrolases"/>
    <property type="match status" value="1"/>
</dbReference>
<comment type="similarity">
    <text evidence="1">Belongs to the TRAFAC class TrmE-Era-EngA-EngB-Septin-like GTPase superfamily. AIG1/Toc34/Toc159-like paraseptin GTPase family. IAN subfamily.</text>
</comment>
<dbReference type="InParanoid" id="A0A6P7NP94"/>
<dbReference type="InterPro" id="IPR006703">
    <property type="entry name" value="G_AIG1"/>
</dbReference>
<dbReference type="Pfam" id="PF04548">
    <property type="entry name" value="AIG1"/>
    <property type="match status" value="3"/>
</dbReference>